<dbReference type="Pfam" id="PF01835">
    <property type="entry name" value="MG2"/>
    <property type="match status" value="1"/>
</dbReference>
<dbReference type="OMA" id="NTYNEFK"/>
<dbReference type="InterPro" id="IPR011625">
    <property type="entry name" value="A2M_N_BRD"/>
</dbReference>
<keyword evidence="6" id="KW-0722">Serine protease inhibitor</keyword>
<dbReference type="Proteomes" id="UP000008143">
    <property type="component" value="Chromosome 7"/>
</dbReference>
<dbReference type="SUPFAM" id="SSF48239">
    <property type="entry name" value="Terpenoid cyclases/Protein prenyltransferases"/>
    <property type="match status" value="1"/>
</dbReference>
<dbReference type="GO" id="GO:0004867">
    <property type="term" value="F:serine-type endopeptidase inhibitor activity"/>
    <property type="evidence" value="ECO:0007669"/>
    <property type="project" value="UniProtKB-KW"/>
</dbReference>
<dbReference type="Gene3D" id="2.60.40.690">
    <property type="entry name" value="Alpha-macroglobulin, receptor-binding domain"/>
    <property type="match status" value="1"/>
</dbReference>
<evidence type="ECO:0000259" key="9">
    <source>
        <dbReference type="SMART" id="SM01359"/>
    </source>
</evidence>
<dbReference type="SUPFAM" id="SSF81296">
    <property type="entry name" value="E set domains"/>
    <property type="match status" value="1"/>
</dbReference>
<dbReference type="Gene3D" id="1.50.10.20">
    <property type="match status" value="1"/>
</dbReference>
<evidence type="ECO:0000256" key="8">
    <source>
        <dbReference type="ARBA" id="ARBA00023180"/>
    </source>
</evidence>
<evidence type="ECO:0000259" key="10">
    <source>
        <dbReference type="SMART" id="SM01360"/>
    </source>
</evidence>
<dbReference type="InterPro" id="IPR014756">
    <property type="entry name" value="Ig_E-set"/>
</dbReference>
<dbReference type="PANTHER" id="PTHR11412:SF179">
    <property type="entry name" value="ALPHA-2-MACROGLOBULIN"/>
    <property type="match status" value="1"/>
</dbReference>
<dbReference type="Pfam" id="PF07703">
    <property type="entry name" value="A2M_BRD"/>
    <property type="match status" value="1"/>
</dbReference>
<evidence type="ECO:0000256" key="5">
    <source>
        <dbReference type="ARBA" id="ARBA00022729"/>
    </source>
</evidence>
<dbReference type="SMART" id="SM01419">
    <property type="entry name" value="Thiol-ester_cl"/>
    <property type="match status" value="1"/>
</dbReference>
<feature type="domain" description="Alpha-2-macroglobulin bait region" evidence="9">
    <location>
        <begin position="479"/>
        <end position="626"/>
    </location>
</feature>
<dbReference type="SUPFAM" id="SSF49410">
    <property type="entry name" value="Alpha-macroglobulin receptor domain"/>
    <property type="match status" value="1"/>
</dbReference>
<evidence type="ECO:0000256" key="2">
    <source>
        <dbReference type="ARBA" id="ARBA00010952"/>
    </source>
</evidence>
<dbReference type="Gene3D" id="6.20.50.160">
    <property type="match status" value="1"/>
</dbReference>
<name>A0A8J1JX60_XENTR</name>
<evidence type="ECO:0000313" key="14">
    <source>
        <dbReference type="Xenbase" id="XB-GENE-29078819"/>
    </source>
</evidence>
<dbReference type="AGR" id="Xenbase:XB-GENE-29078819"/>
<dbReference type="InterPro" id="IPR041555">
    <property type="entry name" value="MG3"/>
</dbReference>
<dbReference type="RefSeq" id="XP_031761620.1">
    <property type="nucleotide sequence ID" value="XM_031905760.1"/>
</dbReference>
<accession>A0A8J1JX60</accession>
<dbReference type="InterPro" id="IPR050473">
    <property type="entry name" value="A2M/Complement_sys"/>
</dbReference>
<dbReference type="InterPro" id="IPR019742">
    <property type="entry name" value="MacrogloblnA2_CS"/>
</dbReference>
<evidence type="ECO:0000256" key="7">
    <source>
        <dbReference type="ARBA" id="ARBA00023157"/>
    </source>
</evidence>
<protein>
    <submittedName>
        <fullName evidence="13">Ovostatin</fullName>
    </submittedName>
</protein>
<dbReference type="InterPro" id="IPR008930">
    <property type="entry name" value="Terpenoid_cyclase/PrenylTrfase"/>
</dbReference>
<keyword evidence="12" id="KW-1185">Reference proteome</keyword>
<keyword evidence="8" id="KW-0325">Glycoprotein</keyword>
<dbReference type="Pfam" id="PF17789">
    <property type="entry name" value="MG4"/>
    <property type="match status" value="1"/>
</dbReference>
<dbReference type="OrthoDB" id="9998011at2759"/>
<evidence type="ECO:0000259" key="11">
    <source>
        <dbReference type="SMART" id="SM01361"/>
    </source>
</evidence>
<evidence type="ECO:0000313" key="13">
    <source>
        <dbReference type="RefSeq" id="XP_031761620.1"/>
    </source>
</evidence>
<dbReference type="InterPro" id="IPR047565">
    <property type="entry name" value="Alpha-macroglob_thiol-ester_cl"/>
</dbReference>
<dbReference type="PANTHER" id="PTHR11412">
    <property type="entry name" value="MACROGLOBULIN / COMPLEMENT"/>
    <property type="match status" value="1"/>
</dbReference>
<evidence type="ECO:0000256" key="1">
    <source>
        <dbReference type="ARBA" id="ARBA00004613"/>
    </source>
</evidence>
<dbReference type="InterPro" id="IPR009048">
    <property type="entry name" value="A-macroglobulin_rcpt-bd"/>
</dbReference>
<gene>
    <name evidence="13 14" type="primary">LOC100487580</name>
</gene>
<dbReference type="KEGG" id="xtr:100487580"/>
<reference evidence="13" key="1">
    <citation type="submission" date="2025-08" db="UniProtKB">
        <authorList>
            <consortium name="RefSeq"/>
        </authorList>
    </citation>
    <scope>IDENTIFICATION</scope>
    <source>
        <strain evidence="13">Nigerian</strain>
        <tissue evidence="13">Liver and blood</tissue>
    </source>
</reference>
<dbReference type="SMART" id="SM01360">
    <property type="entry name" value="A2M"/>
    <property type="match status" value="1"/>
</dbReference>
<keyword evidence="5" id="KW-0732">Signal</keyword>
<evidence type="ECO:0000256" key="4">
    <source>
        <dbReference type="ARBA" id="ARBA00022690"/>
    </source>
</evidence>
<dbReference type="SMART" id="SM01359">
    <property type="entry name" value="A2M_N_2"/>
    <property type="match status" value="1"/>
</dbReference>
<dbReference type="Gene3D" id="2.60.120.1540">
    <property type="match status" value="1"/>
</dbReference>
<dbReference type="Gene3D" id="2.20.130.20">
    <property type="match status" value="1"/>
</dbReference>
<feature type="domain" description="Alpha-2-macroglobulin" evidence="10">
    <location>
        <begin position="754"/>
        <end position="845"/>
    </location>
</feature>
<dbReference type="FunFam" id="2.60.40.1930:FF:000001">
    <property type="entry name" value="CD109 isoform 3"/>
    <property type="match status" value="1"/>
</dbReference>
<proteinExistence type="inferred from homology"/>
<dbReference type="Pfam" id="PF00207">
    <property type="entry name" value="A2M"/>
    <property type="match status" value="1"/>
</dbReference>
<comment type="similarity">
    <text evidence="2">Belongs to the protease inhibitor I39 (alpha-2-macroglobulin) family.</text>
</comment>
<dbReference type="Gene3D" id="2.60.40.1940">
    <property type="match status" value="1"/>
</dbReference>
<dbReference type="InterPro" id="IPR013783">
    <property type="entry name" value="Ig-like_fold"/>
</dbReference>
<evidence type="ECO:0000256" key="6">
    <source>
        <dbReference type="ARBA" id="ARBA00022900"/>
    </source>
</evidence>
<dbReference type="PROSITE" id="PS00477">
    <property type="entry name" value="ALPHA_2_MACROGLOBULIN"/>
    <property type="match status" value="1"/>
</dbReference>
<dbReference type="InterPro" id="IPR040839">
    <property type="entry name" value="MG4"/>
</dbReference>
<dbReference type="InterPro" id="IPR001599">
    <property type="entry name" value="Macroglobln_a2"/>
</dbReference>
<dbReference type="Pfam" id="PF07677">
    <property type="entry name" value="A2M_recep"/>
    <property type="match status" value="1"/>
</dbReference>
<dbReference type="Gene3D" id="2.60.40.10">
    <property type="entry name" value="Immunoglobulins"/>
    <property type="match status" value="2"/>
</dbReference>
<dbReference type="Pfam" id="PF17791">
    <property type="entry name" value="MG3"/>
    <property type="match status" value="1"/>
</dbReference>
<dbReference type="GO" id="GO:0005615">
    <property type="term" value="C:extracellular space"/>
    <property type="evidence" value="ECO:0007669"/>
    <property type="project" value="InterPro"/>
</dbReference>
<feature type="domain" description="Alpha-macroglobulin receptor-binding" evidence="11">
    <location>
        <begin position="1381"/>
        <end position="1466"/>
    </location>
</feature>
<dbReference type="InterPro" id="IPR036595">
    <property type="entry name" value="A-macroglobulin_rcpt-bd_sf"/>
</dbReference>
<dbReference type="Pfam" id="PF07678">
    <property type="entry name" value="TED_complement"/>
    <property type="match status" value="1"/>
</dbReference>
<keyword evidence="3" id="KW-0964">Secreted</keyword>
<dbReference type="InterPro" id="IPR002890">
    <property type="entry name" value="MG2"/>
</dbReference>
<dbReference type="Xenbase" id="XB-GENE-29078819">
    <property type="gene designation" value="LOC100487580"/>
</dbReference>
<dbReference type="GeneID" id="100487580"/>
<keyword evidence="4" id="KW-0646">Protease inhibitor</keyword>
<keyword evidence="7" id="KW-1015">Disulfide bond</keyword>
<sequence length="1472" mass="161789">MTVYKYMWHRSKESVAQEPAETGTMFQQRLLACVCLLGLISGAISKPRYALSVPAVLKSGENSTACINILDNDSPLQLNVNLEFYGANYSIFSETVQEKTIFKCKEFTVPAVSMTVPVFITMVATGPRDTIMERRSAVIGKMENINFVQLDKSIYKAGQKVQCRLISLNPLLRPVQETYTAIYILDPLGSRIFQWLNKTSRQGLVALEYLLLSDATLGTYNIVAERISGPAVSQPFEVAEYALPRYSVTVAAPNTISIQDQNITFQVNAKYTYGQGVPGKLSGRLCRKYNYYYPGMSCNRKPEGLCQNIAGDVDPSGTFNYTADLALFQLERGGLDMVLSYQITLTENGTGVQVTESGSVSISNLIARVSFDYQAIQPYYKPGIPYRVAMTLVNAAGNPLSNETIELRVSGNNVQNLTTDRNGKVRYELDVSGYEQPQLDLQAIYKNAETCYDPNWVMPIYSNDVYTVTRFFSRTGSYVEISAPQQELSCGNSYTIKAHYSLSPKALGNVTNVSFYYLVMSKTKIVKSGEHLVALNSRPQRGTFSLNLTVSQELAPGFDVIVYSMLQSEVIAHKIHLNTEKCFEHQVSLSFSASQGTPGSNVNLTLRADPRSLCGLLAIDSSLILLGPGTQLTAERVYNALQYLSLNGYSVGEYNVEPAAPPCIDSENRVLDDGLVYQPVQFPGQGNTYNEFKSAGLHFATNSSIYKPELCGFYGYTLGFFHSNMATPLSATLPVSVSVPGEPISTVRKSFPEVWNFDIVAVGDTGSASPALKAPDTITQWQASMFCLSEGKGLGVTKYPSNFTSSLPFFVEVSVPFSFTRGEMLLLRAFVSNYLNQCIKVRVTLQPSKDYTAVLQEGTQDMCVCPKGRASYSWNVTANSLGVISFNVTAQTTFIGATCGGPPNTTQPPRSDTVIKTVIVEAEGIEKEVTYSNLVCVEGNNAQIPFSITPPANMVKGSAKASVTVIGDPLGHAVNNPDSLIQMPTGCGEQNLVKLLPIPAVLAYLNCSGQLTKEIQDKAVQYMATGYVRQLGFKRYDGTFSAFGQRDPEGSSWLTALSLYTFQKIKQYTLVDPTVINQGLVALEKSQDLQSGCFKVSGTLFNSELKGGAENEISFTAYVVAILMETNYPGAQTLLRNGLGCLDAASRREQTLYNLALLFYAFSLSGNEERRNATLAKLKKLAIHENGGIHWEQTDKPIAEKYPFFYAPPPSADIEITGYVLLGFTKGPAPSQEEKSYMTQIAVWLVRQQNSQGGFRSTADTVVALQALAEYSCLVYKKGATNRVTVSLARQVIATFNVQPSNRLLVQRRMLPSQQGNYSFGVSGNGCCLIQSTVKYNVPVVRKNSTFSLSVNTSSGSCINGAAFIIPINLTLSYNGRKNQSNMAVVDMKLLSGYSVQYQSLLQLRQQVPKVEQINNHLIIYLSSVQREPISLPVSLEMGNRVQNFQPQSIYVYDYYDQDENAVVEVRHPCSH</sequence>
<evidence type="ECO:0000313" key="12">
    <source>
        <dbReference type="Proteomes" id="UP000008143"/>
    </source>
</evidence>
<dbReference type="InterPro" id="IPR011626">
    <property type="entry name" value="Alpha-macroglobulin_TED"/>
</dbReference>
<evidence type="ECO:0000256" key="3">
    <source>
        <dbReference type="ARBA" id="ARBA00022525"/>
    </source>
</evidence>
<dbReference type="SMART" id="SM01361">
    <property type="entry name" value="A2M_recep"/>
    <property type="match status" value="1"/>
</dbReference>
<comment type="subcellular location">
    <subcellularLocation>
        <location evidence="1">Secreted</location>
    </subcellularLocation>
</comment>
<organism evidence="12 13">
    <name type="scientific">Xenopus tropicalis</name>
    <name type="common">Western clawed frog</name>
    <name type="synonym">Silurana tropicalis</name>
    <dbReference type="NCBI Taxonomy" id="8364"/>
    <lineage>
        <taxon>Eukaryota</taxon>
        <taxon>Metazoa</taxon>
        <taxon>Chordata</taxon>
        <taxon>Craniata</taxon>
        <taxon>Vertebrata</taxon>
        <taxon>Euteleostomi</taxon>
        <taxon>Amphibia</taxon>
        <taxon>Batrachia</taxon>
        <taxon>Anura</taxon>
        <taxon>Pipoidea</taxon>
        <taxon>Pipidae</taxon>
        <taxon>Xenopodinae</taxon>
        <taxon>Xenopus</taxon>
        <taxon>Silurana</taxon>
    </lineage>
</organism>
<dbReference type="Gene3D" id="2.60.40.1930">
    <property type="match status" value="2"/>
</dbReference>